<accession>A0A8J3A097</accession>
<dbReference type="Pfam" id="PF13828">
    <property type="entry name" value="DUF4190"/>
    <property type="match status" value="1"/>
</dbReference>
<evidence type="ECO:0000259" key="2">
    <source>
        <dbReference type="Pfam" id="PF13828"/>
    </source>
</evidence>
<evidence type="ECO:0000313" key="4">
    <source>
        <dbReference type="Proteomes" id="UP000656813"/>
    </source>
</evidence>
<gene>
    <name evidence="3" type="ORF">GCM10007096_41020</name>
</gene>
<dbReference type="EMBL" id="BMFV01000052">
    <property type="protein sequence ID" value="GGH88513.1"/>
    <property type="molecule type" value="Genomic_DNA"/>
</dbReference>
<feature type="domain" description="DUF4190" evidence="2">
    <location>
        <begin position="16"/>
        <end position="78"/>
    </location>
</feature>
<dbReference type="RefSeq" id="WP_188499251.1">
    <property type="nucleotide sequence ID" value="NZ_BMFV01000052.1"/>
</dbReference>
<keyword evidence="1" id="KW-0812">Transmembrane</keyword>
<feature type="transmembrane region" description="Helical" evidence="1">
    <location>
        <begin position="63"/>
        <end position="93"/>
    </location>
</feature>
<reference evidence="3" key="1">
    <citation type="journal article" date="2014" name="Int. J. Syst. Evol. Microbiol.">
        <title>Complete genome sequence of Corynebacterium casei LMG S-19264T (=DSM 44701T), isolated from a smear-ripened cheese.</title>
        <authorList>
            <consortium name="US DOE Joint Genome Institute (JGI-PGF)"/>
            <person name="Walter F."/>
            <person name="Albersmeier A."/>
            <person name="Kalinowski J."/>
            <person name="Ruckert C."/>
        </authorList>
    </citation>
    <scope>NUCLEOTIDE SEQUENCE</scope>
    <source>
        <strain evidence="3">CGMCC 1.12777</strain>
    </source>
</reference>
<comment type="caution">
    <text evidence="3">The sequence shown here is derived from an EMBL/GenBank/DDBJ whole genome shotgun (WGS) entry which is preliminary data.</text>
</comment>
<proteinExistence type="predicted"/>
<evidence type="ECO:0000313" key="3">
    <source>
        <dbReference type="EMBL" id="GGH88513.1"/>
    </source>
</evidence>
<keyword evidence="4" id="KW-1185">Reference proteome</keyword>
<dbReference type="AlphaFoldDB" id="A0A8J3A097"/>
<keyword evidence="1" id="KW-0472">Membrane</keyword>
<organism evidence="3 4">
    <name type="scientific">Pullulanibacillus pueri</name>
    <dbReference type="NCBI Taxonomy" id="1437324"/>
    <lineage>
        <taxon>Bacteria</taxon>
        <taxon>Bacillati</taxon>
        <taxon>Bacillota</taxon>
        <taxon>Bacilli</taxon>
        <taxon>Bacillales</taxon>
        <taxon>Sporolactobacillaceae</taxon>
        <taxon>Pullulanibacillus</taxon>
    </lineage>
</organism>
<dbReference type="InterPro" id="IPR025241">
    <property type="entry name" value="DUF4190"/>
</dbReference>
<reference evidence="3" key="2">
    <citation type="submission" date="2020-09" db="EMBL/GenBank/DDBJ databases">
        <authorList>
            <person name="Sun Q."/>
            <person name="Zhou Y."/>
        </authorList>
    </citation>
    <scope>NUCLEOTIDE SEQUENCE</scope>
    <source>
        <strain evidence="3">CGMCC 1.12777</strain>
    </source>
</reference>
<evidence type="ECO:0000256" key="1">
    <source>
        <dbReference type="SAM" id="Phobius"/>
    </source>
</evidence>
<sequence>MEENFGGHQPRTNGKSIAALVLGICSIVLPWVGLIIGIVGIVLASQSIKTIKQTNENGYGMAVAGLVCSIVGVCIYGIIILLAIIGIAAFSALDTSYY</sequence>
<keyword evidence="1" id="KW-1133">Transmembrane helix</keyword>
<dbReference type="Proteomes" id="UP000656813">
    <property type="component" value="Unassembled WGS sequence"/>
</dbReference>
<feature type="transmembrane region" description="Helical" evidence="1">
    <location>
        <begin position="17"/>
        <end position="43"/>
    </location>
</feature>
<protein>
    <recommendedName>
        <fullName evidence="2">DUF4190 domain-containing protein</fullName>
    </recommendedName>
</protein>
<name>A0A8J3A097_9BACL</name>